<evidence type="ECO:0000256" key="6">
    <source>
        <dbReference type="SAM" id="Phobius"/>
    </source>
</evidence>
<proteinExistence type="inferred from homology"/>
<evidence type="ECO:0000256" key="3">
    <source>
        <dbReference type="ARBA" id="ARBA00022692"/>
    </source>
</evidence>
<name>A0A5J4X3L5_9EUKA</name>
<keyword evidence="4 6" id="KW-1133">Transmembrane helix</keyword>
<evidence type="ECO:0000256" key="1">
    <source>
        <dbReference type="ARBA" id="ARBA00004141"/>
    </source>
</evidence>
<dbReference type="EMBL" id="SNRW01000333">
    <property type="protein sequence ID" value="KAA6401798.1"/>
    <property type="molecule type" value="Genomic_DNA"/>
</dbReference>
<protein>
    <submittedName>
        <fullName evidence="7">Uncharacterized protein</fullName>
    </submittedName>
</protein>
<keyword evidence="3 6" id="KW-0812">Transmembrane</keyword>
<organism evidence="7 8">
    <name type="scientific">Streblomastix strix</name>
    <dbReference type="NCBI Taxonomy" id="222440"/>
    <lineage>
        <taxon>Eukaryota</taxon>
        <taxon>Metamonada</taxon>
        <taxon>Preaxostyla</taxon>
        <taxon>Oxymonadida</taxon>
        <taxon>Streblomastigidae</taxon>
        <taxon>Streblomastix</taxon>
    </lineage>
</organism>
<dbReference type="GO" id="GO:0016020">
    <property type="term" value="C:membrane"/>
    <property type="evidence" value="ECO:0007669"/>
    <property type="project" value="UniProtKB-SubCell"/>
</dbReference>
<evidence type="ECO:0000256" key="5">
    <source>
        <dbReference type="ARBA" id="ARBA00023136"/>
    </source>
</evidence>
<comment type="caution">
    <text evidence="7">The sequence shown here is derived from an EMBL/GenBank/DDBJ whole genome shotgun (WGS) entry which is preliminary data.</text>
</comment>
<feature type="transmembrane region" description="Helical" evidence="6">
    <location>
        <begin position="184"/>
        <end position="208"/>
    </location>
</feature>
<feature type="transmembrane region" description="Helical" evidence="6">
    <location>
        <begin position="50"/>
        <end position="71"/>
    </location>
</feature>
<accession>A0A5J4X3L5</accession>
<feature type="transmembrane region" description="Helical" evidence="6">
    <location>
        <begin position="116"/>
        <end position="136"/>
    </location>
</feature>
<sequence>MLLIPLELLWQKESSQADRARGQNLLIFCQIGALLSAIGDQFMIHPYNFFAFLGGGIFFTAAHLCYIKAYLPQIDNTNNNRSKIKENDNKNKNNSNKGFFSQISSVIRRRKKSKQVCNIGIIALVPILAILFTGMRQPGDRQKDVSDAVVNVVGLFVYLFVEVVELAVLVSVGQDKTRGACRICHRVGIMGTILFILSDVVLFLHLFYEGLLPLANGTVIVLYYSGQFALAYATRQFSCSHQEETNERKLNGVEDVMHKEDED</sequence>
<dbReference type="InterPro" id="IPR012506">
    <property type="entry name" value="TMEM86B-like"/>
</dbReference>
<dbReference type="Pfam" id="PF07947">
    <property type="entry name" value="YhhN"/>
    <property type="match status" value="2"/>
</dbReference>
<feature type="transmembrane region" description="Helical" evidence="6">
    <location>
        <begin position="214"/>
        <end position="233"/>
    </location>
</feature>
<dbReference type="Proteomes" id="UP000324800">
    <property type="component" value="Unassembled WGS sequence"/>
</dbReference>
<feature type="transmembrane region" description="Helical" evidence="6">
    <location>
        <begin position="148"/>
        <end position="172"/>
    </location>
</feature>
<dbReference type="PANTHER" id="PTHR31885:SF6">
    <property type="entry name" value="GH04784P"/>
    <property type="match status" value="1"/>
</dbReference>
<gene>
    <name evidence="7" type="ORF">EZS28_002672</name>
</gene>
<evidence type="ECO:0000313" key="7">
    <source>
        <dbReference type="EMBL" id="KAA6401798.1"/>
    </source>
</evidence>
<dbReference type="OrthoDB" id="2133758at2759"/>
<reference evidence="7 8" key="1">
    <citation type="submission" date="2019-03" db="EMBL/GenBank/DDBJ databases">
        <title>Single cell metagenomics reveals metabolic interactions within the superorganism composed of flagellate Streblomastix strix and complex community of Bacteroidetes bacteria on its surface.</title>
        <authorList>
            <person name="Treitli S.C."/>
            <person name="Kolisko M."/>
            <person name="Husnik F."/>
            <person name="Keeling P."/>
            <person name="Hampl V."/>
        </authorList>
    </citation>
    <scope>NUCLEOTIDE SEQUENCE [LARGE SCALE GENOMIC DNA]</scope>
    <source>
        <strain evidence="7">ST1C</strain>
    </source>
</reference>
<dbReference type="GO" id="GO:0016787">
    <property type="term" value="F:hydrolase activity"/>
    <property type="evidence" value="ECO:0007669"/>
    <property type="project" value="TreeGrafter"/>
</dbReference>
<dbReference type="AlphaFoldDB" id="A0A5J4X3L5"/>
<comment type="similarity">
    <text evidence="2">Belongs to the TMEM86 family.</text>
</comment>
<evidence type="ECO:0000256" key="2">
    <source>
        <dbReference type="ARBA" id="ARBA00007375"/>
    </source>
</evidence>
<keyword evidence="5 6" id="KW-0472">Membrane</keyword>
<evidence type="ECO:0000256" key="4">
    <source>
        <dbReference type="ARBA" id="ARBA00022989"/>
    </source>
</evidence>
<evidence type="ECO:0000313" key="8">
    <source>
        <dbReference type="Proteomes" id="UP000324800"/>
    </source>
</evidence>
<comment type="subcellular location">
    <subcellularLocation>
        <location evidence="1">Membrane</location>
        <topology evidence="1">Multi-pass membrane protein</topology>
    </subcellularLocation>
</comment>
<dbReference type="PANTHER" id="PTHR31885">
    <property type="entry name" value="GH04784P"/>
    <property type="match status" value="1"/>
</dbReference>